<comment type="caution">
    <text evidence="3">The sequence shown here is derived from an EMBL/GenBank/DDBJ whole genome shotgun (WGS) entry which is preliminary data.</text>
</comment>
<dbReference type="Pfam" id="PF12682">
    <property type="entry name" value="Flavodoxin_4"/>
    <property type="match status" value="1"/>
</dbReference>
<organism evidence="3 4">
    <name type="scientific">Alloscardovia theropitheci</name>
    <dbReference type="NCBI Taxonomy" id="2496842"/>
    <lineage>
        <taxon>Bacteria</taxon>
        <taxon>Bacillati</taxon>
        <taxon>Actinomycetota</taxon>
        <taxon>Actinomycetes</taxon>
        <taxon>Bifidobacteriales</taxon>
        <taxon>Bifidobacteriaceae</taxon>
        <taxon>Alloscardovia</taxon>
    </lineage>
</organism>
<proteinExistence type="predicted"/>
<dbReference type="InterPro" id="IPR029039">
    <property type="entry name" value="Flavoprotein-like_sf"/>
</dbReference>
<sequence>MKKRITIFTIVLALIVVAAGIFMYTRSQARNQATQENSAAVSQAKTTRQSTKDLSGDHDVLVVYFSRTQGVWNGPLEIGNTARIANFIQEATNADTFEILPQNDYPDDYTQTTRIARDEQNNNARPAIKGDLPDLSGYEYIFIGAPVWWGEYPMIVRTFLDAEANGLSNKTLIPFTTNEGSGLGNTQSQLSSQFPQATVLDGFSVRGPEAANSQADVDSWLKQIGVTQ</sequence>
<dbReference type="InterPro" id="IPR008254">
    <property type="entry name" value="Flavodoxin/NO_synth"/>
</dbReference>
<dbReference type="PANTHER" id="PTHR39201:SF1">
    <property type="entry name" value="FLAVODOXIN-LIKE DOMAIN-CONTAINING PROTEIN"/>
    <property type="match status" value="1"/>
</dbReference>
<evidence type="ECO:0000259" key="2">
    <source>
        <dbReference type="Pfam" id="PF12682"/>
    </source>
</evidence>
<accession>A0A4R0QRF4</accession>
<reference evidence="3 4" key="1">
    <citation type="submission" date="2018-12" db="EMBL/GenBank/DDBJ databases">
        <title>Alloscrdovia theropitheci sp. nov: a novel taxon from the feces of the bleeding-herat monkey (Theropithecus geleda).</title>
        <authorList>
            <person name="Modesto M."/>
        </authorList>
    </citation>
    <scope>NUCLEOTIDE SEQUENCE [LARGE SCALE GENOMIC DNA]</scope>
    <source>
        <strain evidence="3 4">GLDI4/2</strain>
    </source>
</reference>
<protein>
    <submittedName>
        <fullName evidence="3">Flavodoxin</fullName>
    </submittedName>
</protein>
<name>A0A4R0QRF4_9BIFI</name>
<dbReference type="SUPFAM" id="SSF52218">
    <property type="entry name" value="Flavoproteins"/>
    <property type="match status" value="1"/>
</dbReference>
<gene>
    <name evidence="3" type="ORF">EJ419_08225</name>
</gene>
<dbReference type="Gene3D" id="3.40.50.360">
    <property type="match status" value="1"/>
</dbReference>
<dbReference type="GO" id="GO:0010181">
    <property type="term" value="F:FMN binding"/>
    <property type="evidence" value="ECO:0007669"/>
    <property type="project" value="InterPro"/>
</dbReference>
<evidence type="ECO:0000313" key="3">
    <source>
        <dbReference type="EMBL" id="TCD53615.1"/>
    </source>
</evidence>
<dbReference type="OrthoDB" id="9806505at2"/>
<feature type="compositionally biased region" description="Polar residues" evidence="1">
    <location>
        <begin position="32"/>
        <end position="49"/>
    </location>
</feature>
<dbReference type="AlphaFoldDB" id="A0A4R0QRF4"/>
<dbReference type="RefSeq" id="WP_131285442.1">
    <property type="nucleotide sequence ID" value="NZ_RXLP01000027.1"/>
</dbReference>
<dbReference type="PANTHER" id="PTHR39201">
    <property type="entry name" value="EXPORTED PROTEIN-RELATED"/>
    <property type="match status" value="1"/>
</dbReference>
<dbReference type="Proteomes" id="UP000291289">
    <property type="component" value="Unassembled WGS sequence"/>
</dbReference>
<feature type="domain" description="Flavodoxin-like" evidence="2">
    <location>
        <begin position="79"/>
        <end position="223"/>
    </location>
</feature>
<dbReference type="EMBL" id="RXLP01000027">
    <property type="protein sequence ID" value="TCD53615.1"/>
    <property type="molecule type" value="Genomic_DNA"/>
</dbReference>
<evidence type="ECO:0000313" key="4">
    <source>
        <dbReference type="Proteomes" id="UP000291289"/>
    </source>
</evidence>
<keyword evidence="4" id="KW-1185">Reference proteome</keyword>
<feature type="region of interest" description="Disordered" evidence="1">
    <location>
        <begin position="32"/>
        <end position="52"/>
    </location>
</feature>
<evidence type="ECO:0000256" key="1">
    <source>
        <dbReference type="SAM" id="MobiDB-lite"/>
    </source>
</evidence>